<dbReference type="InterPro" id="IPR051104">
    <property type="entry name" value="FAD_monoxygenase"/>
</dbReference>
<sequence>MTAPPKLKVAIIGAGPAGLGAGIEFAKLPFVDVQIYEQARELREVGAGISIQHNTWRMLDVLGVYDYLEEKDLFRAMDGHAVQHRNGRTNELLLSSGQEGTPARYLHARALRSVLQKALLKGVDQSKLRLSSRLTHITQLPSHRLALQFEDGHTDQVDLLIGADGVVRQFAYPDHKLEYTGMTAYRALADARDILNIPGFPDAVTFWHGPADRLYTCNLNNNVYEIAARVPETKESAPVSWGQDARVDEFSWRYKDFSPMLKSVLDNITEVKKFALFSGPRLEKVVSHASIALVGDASHPLSGAFGAGAGFALEDVYVLSRAVEWAYSRGYSIKDGLGLFDRVRTPHYNAMYEILDGFAASNAAIQKATSFDEAVSVIVAEKWNNDHDWLYHYDVEKVWRKTVEAEDACRNDDAKRESHL</sequence>
<reference evidence="6" key="1">
    <citation type="journal article" date="2017" name="Genome Biol.">
        <title>Comparative genomics reveals high biological diversity and specific adaptations in the industrially and medically important fungal genus Aspergillus.</title>
        <authorList>
            <person name="de Vries R.P."/>
            <person name="Riley R."/>
            <person name="Wiebenga A."/>
            <person name="Aguilar-Osorio G."/>
            <person name="Amillis S."/>
            <person name="Uchima C.A."/>
            <person name="Anderluh G."/>
            <person name="Asadollahi M."/>
            <person name="Askin M."/>
            <person name="Barry K."/>
            <person name="Battaglia E."/>
            <person name="Bayram O."/>
            <person name="Benocci T."/>
            <person name="Braus-Stromeyer S.A."/>
            <person name="Caldana C."/>
            <person name="Canovas D."/>
            <person name="Cerqueira G.C."/>
            <person name="Chen F."/>
            <person name="Chen W."/>
            <person name="Choi C."/>
            <person name="Clum A."/>
            <person name="Dos Santos R.A."/>
            <person name="Damasio A.R."/>
            <person name="Diallinas G."/>
            <person name="Emri T."/>
            <person name="Fekete E."/>
            <person name="Flipphi M."/>
            <person name="Freyberg S."/>
            <person name="Gallo A."/>
            <person name="Gournas C."/>
            <person name="Habgood R."/>
            <person name="Hainaut M."/>
            <person name="Harispe M.L."/>
            <person name="Henrissat B."/>
            <person name="Hilden K.S."/>
            <person name="Hope R."/>
            <person name="Hossain A."/>
            <person name="Karabika E."/>
            <person name="Karaffa L."/>
            <person name="Karanyi Z."/>
            <person name="Krasevec N."/>
            <person name="Kuo A."/>
            <person name="Kusch H."/>
            <person name="LaButti K."/>
            <person name="Lagendijk E.L."/>
            <person name="Lapidus A."/>
            <person name="Levasseur A."/>
            <person name="Lindquist E."/>
            <person name="Lipzen A."/>
            <person name="Logrieco A.F."/>
            <person name="MacCabe A."/>
            <person name="Maekelae M.R."/>
            <person name="Malavazi I."/>
            <person name="Melin P."/>
            <person name="Meyer V."/>
            <person name="Mielnichuk N."/>
            <person name="Miskei M."/>
            <person name="Molnar A.P."/>
            <person name="Mule G."/>
            <person name="Ngan C.Y."/>
            <person name="Orejas M."/>
            <person name="Orosz E."/>
            <person name="Ouedraogo J.P."/>
            <person name="Overkamp K.M."/>
            <person name="Park H.-S."/>
            <person name="Perrone G."/>
            <person name="Piumi F."/>
            <person name="Punt P.J."/>
            <person name="Ram A.F."/>
            <person name="Ramon A."/>
            <person name="Rauscher S."/>
            <person name="Record E."/>
            <person name="Riano-Pachon D.M."/>
            <person name="Robert V."/>
            <person name="Roehrig J."/>
            <person name="Ruller R."/>
            <person name="Salamov A."/>
            <person name="Salih N.S."/>
            <person name="Samson R.A."/>
            <person name="Sandor E."/>
            <person name="Sanguinetti M."/>
            <person name="Schuetze T."/>
            <person name="Sepcic K."/>
            <person name="Shelest E."/>
            <person name="Sherlock G."/>
            <person name="Sophianopoulou V."/>
            <person name="Squina F.M."/>
            <person name="Sun H."/>
            <person name="Susca A."/>
            <person name="Todd R.B."/>
            <person name="Tsang A."/>
            <person name="Unkles S.E."/>
            <person name="van de Wiele N."/>
            <person name="van Rossen-Uffink D."/>
            <person name="Oliveira J.V."/>
            <person name="Vesth T.C."/>
            <person name="Visser J."/>
            <person name="Yu J.-H."/>
            <person name="Zhou M."/>
            <person name="Andersen M.R."/>
            <person name="Archer D.B."/>
            <person name="Baker S.E."/>
            <person name="Benoit I."/>
            <person name="Brakhage A.A."/>
            <person name="Braus G.H."/>
            <person name="Fischer R."/>
            <person name="Frisvad J.C."/>
            <person name="Goldman G.H."/>
            <person name="Houbraken J."/>
            <person name="Oakley B."/>
            <person name="Pocsi I."/>
            <person name="Scazzocchio C."/>
            <person name="Seiboth B."/>
            <person name="vanKuyk P.A."/>
            <person name="Wortman J."/>
            <person name="Dyer P.S."/>
            <person name="Grigoriev I.V."/>
        </authorList>
    </citation>
    <scope>NUCLEOTIDE SEQUENCE [LARGE SCALE GENOMIC DNA]</scope>
    <source>
        <strain evidence="6">DTO 134E9</strain>
    </source>
</reference>
<dbReference type="SUPFAM" id="SSF54373">
    <property type="entry name" value="FAD-linked reductases, C-terminal domain"/>
    <property type="match status" value="1"/>
</dbReference>
<dbReference type="InterPro" id="IPR036188">
    <property type="entry name" value="FAD/NAD-bd_sf"/>
</dbReference>
<feature type="domain" description="FAD-binding" evidence="4">
    <location>
        <begin position="7"/>
        <end position="324"/>
    </location>
</feature>
<name>A0A1L9RET3_ASPWE</name>
<evidence type="ECO:0000313" key="5">
    <source>
        <dbReference type="EMBL" id="OJJ33436.1"/>
    </source>
</evidence>
<organism evidence="5 6">
    <name type="scientific">Aspergillus wentii DTO 134E9</name>
    <dbReference type="NCBI Taxonomy" id="1073089"/>
    <lineage>
        <taxon>Eukaryota</taxon>
        <taxon>Fungi</taxon>
        <taxon>Dikarya</taxon>
        <taxon>Ascomycota</taxon>
        <taxon>Pezizomycotina</taxon>
        <taxon>Eurotiomycetes</taxon>
        <taxon>Eurotiomycetidae</taxon>
        <taxon>Eurotiales</taxon>
        <taxon>Aspergillaceae</taxon>
        <taxon>Aspergillus</taxon>
        <taxon>Aspergillus subgen. Cremei</taxon>
    </lineage>
</organism>
<dbReference type="PANTHER" id="PTHR46720">
    <property type="entry name" value="HYDROXYLASE, PUTATIVE (AFU_ORTHOLOGUE AFUA_3G01460)-RELATED"/>
    <property type="match status" value="1"/>
</dbReference>
<dbReference type="OrthoDB" id="417877at2759"/>
<dbReference type="VEuPathDB" id="FungiDB:ASPWEDRAFT_115369"/>
<accession>A0A1L9RET3</accession>
<dbReference type="PANTHER" id="PTHR46720:SF3">
    <property type="entry name" value="FAD-BINDING DOMAIN-CONTAINING PROTEIN-RELATED"/>
    <property type="match status" value="1"/>
</dbReference>
<dbReference type="SUPFAM" id="SSF51905">
    <property type="entry name" value="FAD/NAD(P)-binding domain"/>
    <property type="match status" value="1"/>
</dbReference>
<dbReference type="PRINTS" id="PR00420">
    <property type="entry name" value="RNGMNOXGNASE"/>
</dbReference>
<keyword evidence="6" id="KW-1185">Reference proteome</keyword>
<evidence type="ECO:0000259" key="4">
    <source>
        <dbReference type="Pfam" id="PF01494"/>
    </source>
</evidence>
<dbReference type="STRING" id="1073089.A0A1L9RET3"/>
<evidence type="ECO:0000256" key="3">
    <source>
        <dbReference type="ARBA" id="ARBA00023002"/>
    </source>
</evidence>
<keyword evidence="1" id="KW-0285">Flavoprotein</keyword>
<gene>
    <name evidence="5" type="ORF">ASPWEDRAFT_115369</name>
</gene>
<dbReference type="GeneID" id="63744425"/>
<dbReference type="GO" id="GO:0071949">
    <property type="term" value="F:FAD binding"/>
    <property type="evidence" value="ECO:0007669"/>
    <property type="project" value="InterPro"/>
</dbReference>
<evidence type="ECO:0000313" key="6">
    <source>
        <dbReference type="Proteomes" id="UP000184383"/>
    </source>
</evidence>
<dbReference type="InterPro" id="IPR002938">
    <property type="entry name" value="FAD-bd"/>
</dbReference>
<dbReference type="RefSeq" id="XP_040687113.1">
    <property type="nucleotide sequence ID" value="XM_040828577.1"/>
</dbReference>
<dbReference type="Pfam" id="PF01494">
    <property type="entry name" value="FAD_binding_3"/>
    <property type="match status" value="1"/>
</dbReference>
<keyword evidence="3" id="KW-0560">Oxidoreductase</keyword>
<dbReference type="GO" id="GO:0016491">
    <property type="term" value="F:oxidoreductase activity"/>
    <property type="evidence" value="ECO:0007669"/>
    <property type="project" value="UniProtKB-KW"/>
</dbReference>
<dbReference type="EMBL" id="KV878214">
    <property type="protein sequence ID" value="OJJ33436.1"/>
    <property type="molecule type" value="Genomic_DNA"/>
</dbReference>
<dbReference type="AlphaFoldDB" id="A0A1L9RET3"/>
<evidence type="ECO:0000256" key="2">
    <source>
        <dbReference type="ARBA" id="ARBA00022827"/>
    </source>
</evidence>
<dbReference type="Gene3D" id="3.50.50.60">
    <property type="entry name" value="FAD/NAD(P)-binding domain"/>
    <property type="match status" value="1"/>
</dbReference>
<dbReference type="Proteomes" id="UP000184383">
    <property type="component" value="Unassembled WGS sequence"/>
</dbReference>
<proteinExistence type="predicted"/>
<dbReference type="GO" id="GO:0044550">
    <property type="term" value="P:secondary metabolite biosynthetic process"/>
    <property type="evidence" value="ECO:0007669"/>
    <property type="project" value="TreeGrafter"/>
</dbReference>
<protein>
    <recommendedName>
        <fullName evidence="4">FAD-binding domain-containing protein</fullName>
    </recommendedName>
</protein>
<keyword evidence="2" id="KW-0274">FAD</keyword>
<evidence type="ECO:0000256" key="1">
    <source>
        <dbReference type="ARBA" id="ARBA00022630"/>
    </source>
</evidence>